<accession>L2GUJ2</accession>
<feature type="transmembrane region" description="Helical" evidence="3">
    <location>
        <begin position="6"/>
        <end position="27"/>
    </location>
</feature>
<name>L2GUJ2_VAVCU</name>
<dbReference type="OrthoDB" id="435607at2759"/>
<keyword evidence="3" id="KW-1133">Transmembrane helix</keyword>
<evidence type="ECO:0000256" key="2">
    <source>
        <dbReference type="SAM" id="MobiDB-lite"/>
    </source>
</evidence>
<protein>
    <recommendedName>
        <fullName evidence="6">Endoplasmic reticulum transmembrane protein</fullName>
    </recommendedName>
</protein>
<feature type="transmembrane region" description="Helical" evidence="3">
    <location>
        <begin position="39"/>
        <end position="59"/>
    </location>
</feature>
<dbReference type="InParanoid" id="L2GUJ2"/>
<dbReference type="EMBL" id="GL877420">
    <property type="protein sequence ID" value="ELA47299.1"/>
    <property type="molecule type" value="Genomic_DNA"/>
</dbReference>
<feature type="region of interest" description="Disordered" evidence="2">
    <location>
        <begin position="209"/>
        <end position="261"/>
    </location>
</feature>
<evidence type="ECO:0000256" key="3">
    <source>
        <dbReference type="SAM" id="Phobius"/>
    </source>
</evidence>
<dbReference type="HOGENOM" id="CLU_1195600_0_0_1"/>
<evidence type="ECO:0000313" key="4">
    <source>
        <dbReference type="EMBL" id="ELA47299.1"/>
    </source>
</evidence>
<reference evidence="5" key="1">
    <citation type="submission" date="2011-03" db="EMBL/GenBank/DDBJ databases">
        <title>The genome sequence of Vavraia culicis strain floridensis.</title>
        <authorList>
            <consortium name="The Broad Institute Genome Sequencing Platform"/>
            <person name="Cuomo C."/>
            <person name="Becnel J."/>
            <person name="Sanscrainte N."/>
            <person name="Young S.K."/>
            <person name="Zeng Q."/>
            <person name="Gargeya S."/>
            <person name="Fitzgerald M."/>
            <person name="Haas B."/>
            <person name="Abouelleil A."/>
            <person name="Alvarado L."/>
            <person name="Arachchi H.M."/>
            <person name="Berlin A."/>
            <person name="Chapman S.B."/>
            <person name="Gearin G."/>
            <person name="Goldberg J."/>
            <person name="Griggs A."/>
            <person name="Gujja S."/>
            <person name="Hansen M."/>
            <person name="Heiman D."/>
            <person name="Howarth C."/>
            <person name="Larimer J."/>
            <person name="Lui A."/>
            <person name="MacDonald P.J.P."/>
            <person name="McCowen C."/>
            <person name="Montmayeur A."/>
            <person name="Murphy C."/>
            <person name="Neiman D."/>
            <person name="Pearson M."/>
            <person name="Priest M."/>
            <person name="Roberts A."/>
            <person name="Saif S."/>
            <person name="Shea T."/>
            <person name="Sisk P."/>
            <person name="Stolte C."/>
            <person name="Sykes S."/>
            <person name="Wortman J."/>
            <person name="Nusbaum C."/>
            <person name="Birren B."/>
        </authorList>
    </citation>
    <scope>NUCLEOTIDE SEQUENCE [LARGE SCALE GENOMIC DNA]</scope>
    <source>
        <strain evidence="5">floridensis</strain>
    </source>
</reference>
<dbReference type="VEuPathDB" id="MicrosporidiaDB:VCUG_01183"/>
<feature type="compositionally biased region" description="Acidic residues" evidence="2">
    <location>
        <begin position="250"/>
        <end position="261"/>
    </location>
</feature>
<keyword evidence="5" id="KW-1185">Reference proteome</keyword>
<evidence type="ECO:0000313" key="5">
    <source>
        <dbReference type="Proteomes" id="UP000011081"/>
    </source>
</evidence>
<dbReference type="STRING" id="948595.L2GUJ2"/>
<gene>
    <name evidence="4" type="ORF">VCUG_01183</name>
</gene>
<keyword evidence="3" id="KW-0812">Transmembrane</keyword>
<keyword evidence="3" id="KW-0472">Membrane</keyword>
<feature type="compositionally biased region" description="Basic and acidic residues" evidence="2">
    <location>
        <begin position="237"/>
        <end position="249"/>
    </location>
</feature>
<proteinExistence type="predicted"/>
<keyword evidence="1" id="KW-0175">Coiled coil</keyword>
<feature type="coiled-coil region" evidence="1">
    <location>
        <begin position="104"/>
        <end position="131"/>
    </location>
</feature>
<organism evidence="4 5">
    <name type="scientific">Vavraia culicis (isolate floridensis)</name>
    <name type="common">Microsporidian parasite</name>
    <dbReference type="NCBI Taxonomy" id="948595"/>
    <lineage>
        <taxon>Eukaryota</taxon>
        <taxon>Fungi</taxon>
        <taxon>Fungi incertae sedis</taxon>
        <taxon>Microsporidia</taxon>
        <taxon>Pleistophoridae</taxon>
        <taxon>Vavraia</taxon>
    </lineage>
</organism>
<evidence type="ECO:0008006" key="6">
    <source>
        <dbReference type="Google" id="ProtNLM"/>
    </source>
</evidence>
<dbReference type="AlphaFoldDB" id="L2GUJ2"/>
<sequence>MSLTLLITQSFLISELLLLTILLLPFAPQKLTIALPRPVHHLIYALVMLIAFSFADSLYRRSYQQYFYLNGITLFLFLILKRMLNVVSKLKREEMEVSVMRRQIENHKKFVMEMVEENKKLREENEGLRSRVVLDGGASGKNELRCGIGDSVARNRIADGVGVVSTADEPLVDALCGGAQCGDSTMHAADEPLVDALCGGAQCGDSTMHAADEPPAGAQHRQVADAKNDSRSSAGEAVREDKGNVPVHDEENEDENWGPEW</sequence>
<evidence type="ECO:0000256" key="1">
    <source>
        <dbReference type="SAM" id="Coils"/>
    </source>
</evidence>
<dbReference type="GeneID" id="19879064"/>
<feature type="transmembrane region" description="Helical" evidence="3">
    <location>
        <begin position="65"/>
        <end position="84"/>
    </location>
</feature>
<dbReference type="Proteomes" id="UP000011081">
    <property type="component" value="Unassembled WGS sequence"/>
</dbReference>
<dbReference type="RefSeq" id="XP_008074202.1">
    <property type="nucleotide sequence ID" value="XM_008076011.1"/>
</dbReference>